<proteinExistence type="predicted"/>
<reference evidence="3" key="2">
    <citation type="submission" date="2025-08" db="UniProtKB">
        <authorList>
            <consortium name="RefSeq"/>
        </authorList>
    </citation>
    <scope>IDENTIFICATION</scope>
    <source>
        <tissue evidence="3">Leaf</tissue>
    </source>
</reference>
<dbReference type="GeneID" id="110790899"/>
<dbReference type="Proteomes" id="UP000813463">
    <property type="component" value="Chromosome 6"/>
</dbReference>
<name>A0ABM3QWH6_SPIOL</name>
<dbReference type="PANTHER" id="PTHR33257">
    <property type="entry name" value="OS05G0165500 PROTEIN"/>
    <property type="match status" value="1"/>
</dbReference>
<gene>
    <name evidence="3" type="primary">LOC110790899</name>
</gene>
<reference evidence="2" key="1">
    <citation type="journal article" date="2021" name="Nat. Commun.">
        <title>Genomic analyses provide insights into spinach domestication and the genetic basis of agronomic traits.</title>
        <authorList>
            <person name="Cai X."/>
            <person name="Sun X."/>
            <person name="Xu C."/>
            <person name="Sun H."/>
            <person name="Wang X."/>
            <person name="Ge C."/>
            <person name="Zhang Z."/>
            <person name="Wang Q."/>
            <person name="Fei Z."/>
            <person name="Jiao C."/>
            <person name="Wang Q."/>
        </authorList>
    </citation>
    <scope>NUCLEOTIDE SEQUENCE [LARGE SCALE GENOMIC DNA]</scope>
    <source>
        <strain evidence="2">cv. Varoflay</strain>
    </source>
</reference>
<dbReference type="RefSeq" id="XP_056687712.1">
    <property type="nucleotide sequence ID" value="XM_056831734.1"/>
</dbReference>
<evidence type="ECO:0000313" key="3">
    <source>
        <dbReference type="RefSeq" id="XP_056687712.1"/>
    </source>
</evidence>
<evidence type="ECO:0000256" key="1">
    <source>
        <dbReference type="SAM" id="MobiDB-lite"/>
    </source>
</evidence>
<evidence type="ECO:0000313" key="2">
    <source>
        <dbReference type="Proteomes" id="UP000813463"/>
    </source>
</evidence>
<accession>A0ABM3QWH6</accession>
<organism evidence="2 3">
    <name type="scientific">Spinacia oleracea</name>
    <name type="common">Spinach</name>
    <dbReference type="NCBI Taxonomy" id="3562"/>
    <lineage>
        <taxon>Eukaryota</taxon>
        <taxon>Viridiplantae</taxon>
        <taxon>Streptophyta</taxon>
        <taxon>Embryophyta</taxon>
        <taxon>Tracheophyta</taxon>
        <taxon>Spermatophyta</taxon>
        <taxon>Magnoliopsida</taxon>
        <taxon>eudicotyledons</taxon>
        <taxon>Gunneridae</taxon>
        <taxon>Pentapetalae</taxon>
        <taxon>Caryophyllales</taxon>
        <taxon>Chenopodiaceae</taxon>
        <taxon>Chenopodioideae</taxon>
        <taxon>Anserineae</taxon>
        <taxon>Spinacia</taxon>
    </lineage>
</organism>
<sequence>MNVDHHHSKYLHSIKIKEAAAATTTATATGGGGGAGAASFKVGRRRRVMSREVSNLSNSSVEGGGDYHAQEPAAVPFVWESSPGTPKRHTIMRLSVSRDDSPELSSSSSTKSSSRPSSSSSSSPSSQSCSVVSTPSPIHRHKSSFEYASVQLDEGEDDMVRSSGSPVSTLCFSRRLSCCNARFRGLYSNWF</sequence>
<dbReference type="Pfam" id="PF05097">
    <property type="entry name" value="DUF688"/>
    <property type="match status" value="1"/>
</dbReference>
<dbReference type="PANTHER" id="PTHR33257:SF4">
    <property type="entry name" value="EXPRESSED PROTEIN"/>
    <property type="match status" value="1"/>
</dbReference>
<protein>
    <submittedName>
        <fullName evidence="3">Cell wall integrity and stress response component 1 isoform X1</fullName>
    </submittedName>
</protein>
<feature type="region of interest" description="Disordered" evidence="1">
    <location>
        <begin position="78"/>
        <end position="138"/>
    </location>
</feature>
<keyword evidence="2" id="KW-1185">Reference proteome</keyword>
<feature type="compositionally biased region" description="Low complexity" evidence="1">
    <location>
        <begin position="103"/>
        <end position="137"/>
    </location>
</feature>
<dbReference type="InterPro" id="IPR007789">
    <property type="entry name" value="DUF688"/>
</dbReference>